<proteinExistence type="predicted"/>
<dbReference type="Pfam" id="PF13568">
    <property type="entry name" value="OMP_b-brl_2"/>
    <property type="match status" value="1"/>
</dbReference>
<evidence type="ECO:0000313" key="4">
    <source>
        <dbReference type="Proteomes" id="UP000779507"/>
    </source>
</evidence>
<dbReference type="SUPFAM" id="SSF56925">
    <property type="entry name" value="OMPA-like"/>
    <property type="match status" value="1"/>
</dbReference>
<dbReference type="EMBL" id="JABSNP010000030">
    <property type="protein sequence ID" value="NRT21298.1"/>
    <property type="molecule type" value="Genomic_DNA"/>
</dbReference>
<evidence type="ECO:0000313" key="3">
    <source>
        <dbReference type="EMBL" id="NRT21298.1"/>
    </source>
</evidence>
<dbReference type="InterPro" id="IPR011250">
    <property type="entry name" value="OMP/PagP_B-barrel"/>
</dbReference>
<keyword evidence="1" id="KW-0732">Signal</keyword>
<organism evidence="3 4">
    <name type="scientific">Hymenobacter caeli</name>
    <dbReference type="NCBI Taxonomy" id="2735894"/>
    <lineage>
        <taxon>Bacteria</taxon>
        <taxon>Pseudomonadati</taxon>
        <taxon>Bacteroidota</taxon>
        <taxon>Cytophagia</taxon>
        <taxon>Cytophagales</taxon>
        <taxon>Hymenobacteraceae</taxon>
        <taxon>Hymenobacter</taxon>
    </lineage>
</organism>
<accession>A0ABX2FVQ9</accession>
<sequence>MKKVILSFALVTGAAVAANAQSASFGIKAGASLTNFTGKGTDGVDTKNKFGFNGGFVANFGVNDVFSIQPELLYSMKGTKVTERSLGSGPDATITSTLHYIDVPVLAHINAGGLFFELGPQIGFLVAAKQKSEYNGQSDTQDVKSSIKTVDFGYAAGLGYQMPAGPGVGLRYNGGFTNIDKDNNSNSALHNSAFQLYLTYMFGGK</sequence>
<comment type="caution">
    <text evidence="3">The sequence shown here is derived from an EMBL/GenBank/DDBJ whole genome shotgun (WGS) entry which is preliminary data.</text>
</comment>
<keyword evidence="4" id="KW-1185">Reference proteome</keyword>
<evidence type="ECO:0000256" key="1">
    <source>
        <dbReference type="SAM" id="SignalP"/>
    </source>
</evidence>
<feature type="signal peptide" evidence="1">
    <location>
        <begin position="1"/>
        <end position="17"/>
    </location>
</feature>
<dbReference type="Proteomes" id="UP000779507">
    <property type="component" value="Unassembled WGS sequence"/>
</dbReference>
<gene>
    <name evidence="3" type="ORF">HNP98_004144</name>
</gene>
<evidence type="ECO:0000259" key="2">
    <source>
        <dbReference type="Pfam" id="PF13568"/>
    </source>
</evidence>
<dbReference type="RefSeq" id="WP_173812048.1">
    <property type="nucleotide sequence ID" value="NZ_JABSNP010000030.1"/>
</dbReference>
<name>A0ABX2FVQ9_9BACT</name>
<protein>
    <recommendedName>
        <fullName evidence="2">Outer membrane protein beta-barrel domain-containing protein</fullName>
    </recommendedName>
</protein>
<dbReference type="InterPro" id="IPR025665">
    <property type="entry name" value="Beta-barrel_OMP_2"/>
</dbReference>
<feature type="domain" description="Outer membrane protein beta-barrel" evidence="2">
    <location>
        <begin position="19"/>
        <end position="180"/>
    </location>
</feature>
<feature type="chain" id="PRO_5046757700" description="Outer membrane protein beta-barrel domain-containing protein" evidence="1">
    <location>
        <begin position="18"/>
        <end position="205"/>
    </location>
</feature>
<reference evidence="3 4" key="1">
    <citation type="submission" date="2020-05" db="EMBL/GenBank/DDBJ databases">
        <title>Genomic Encyclopedia of Type Strains, Phase IV (KMG-V): Genome sequencing to study the core and pangenomes of soil and plant-associated prokaryotes.</title>
        <authorList>
            <person name="Whitman W."/>
        </authorList>
    </citation>
    <scope>NUCLEOTIDE SEQUENCE [LARGE SCALE GENOMIC DNA]</scope>
    <source>
        <strain evidence="3 4">9A</strain>
    </source>
</reference>